<dbReference type="RefSeq" id="WP_252114908.1">
    <property type="nucleotide sequence ID" value="NZ_JAMSHT010000001.1"/>
</dbReference>
<dbReference type="InterPro" id="IPR041715">
    <property type="entry name" value="HisRS-like_core"/>
</dbReference>
<evidence type="ECO:0000256" key="4">
    <source>
        <dbReference type="ARBA" id="ARBA00022598"/>
    </source>
</evidence>
<sequence>MEKFRPIKGTQSLFGEEAERFNHVVQTFDQVRRLYGFSRVEVPMFEATGVFARSMGETSDVVSKEMWSFESRSEGSVTLRPEFTAGISRAFISEGWQQHAPMKVATHGAAFRYERPQKGRYRQFHQLDAEVIGSDDPLVDVELLAFGSQLLSQLGIGGVTLKLNTLGDAESRDNWRAALVEHFASHRGDLSEDSQERLEKNPLRILDSKDPRDRPFADSAPTMELTAEAEDFFGKVKAGLDAAGVAYTLDPHLVRGLDYYRHTAFEFVTDQLGAQGTVLAGGRYDGLIEALGGPSTPAVGWAAGIERLAMLLDGDFTQQIDAAVLPMGDAARGLGIAVLTALRKAGLSGELFASGKMGKRMSRASNAGALAAVIIGDDEIEAGELQVKILETGEQKALAPAAAVETITELAVERQMRAVLGQDEEE</sequence>
<evidence type="ECO:0000256" key="11">
    <source>
        <dbReference type="PIRSR" id="PIRSR001549-1"/>
    </source>
</evidence>
<reference evidence="13" key="1">
    <citation type="submission" date="2022-06" db="EMBL/GenBank/DDBJ databases">
        <title>Sphingomicrobium sedimins sp. nov., a marine bacterium isolated from tidal flat.</title>
        <authorList>
            <person name="Kim C.-H."/>
            <person name="Yoo Y."/>
            <person name="Kim J.-J."/>
        </authorList>
    </citation>
    <scope>NUCLEOTIDE SEQUENCE</scope>
    <source>
        <strain evidence="13">GRR-S6-50</strain>
    </source>
</reference>
<feature type="binding site" evidence="11">
    <location>
        <position position="112"/>
    </location>
    <ligand>
        <name>L-histidine</name>
        <dbReference type="ChEBI" id="CHEBI:57595"/>
    </ligand>
</feature>
<dbReference type="HAMAP" id="MF_00127">
    <property type="entry name" value="His_tRNA_synth"/>
    <property type="match status" value="1"/>
</dbReference>
<dbReference type="PIRSF" id="PIRSF001549">
    <property type="entry name" value="His-tRNA_synth"/>
    <property type="match status" value="1"/>
</dbReference>
<dbReference type="GO" id="GO:0006427">
    <property type="term" value="P:histidyl-tRNA aminoacylation"/>
    <property type="evidence" value="ECO:0007669"/>
    <property type="project" value="UniProtKB-UniRule"/>
</dbReference>
<comment type="caution">
    <text evidence="13">The sequence shown here is derived from an EMBL/GenBank/DDBJ whole genome shotgun (WGS) entry which is preliminary data.</text>
</comment>
<comment type="catalytic activity">
    <reaction evidence="9 10">
        <text>tRNA(His) + L-histidine + ATP = L-histidyl-tRNA(His) + AMP + diphosphate + H(+)</text>
        <dbReference type="Rhea" id="RHEA:17313"/>
        <dbReference type="Rhea" id="RHEA-COMP:9665"/>
        <dbReference type="Rhea" id="RHEA-COMP:9689"/>
        <dbReference type="ChEBI" id="CHEBI:15378"/>
        <dbReference type="ChEBI" id="CHEBI:30616"/>
        <dbReference type="ChEBI" id="CHEBI:33019"/>
        <dbReference type="ChEBI" id="CHEBI:57595"/>
        <dbReference type="ChEBI" id="CHEBI:78442"/>
        <dbReference type="ChEBI" id="CHEBI:78527"/>
        <dbReference type="ChEBI" id="CHEBI:456215"/>
        <dbReference type="EC" id="6.1.1.21"/>
    </reaction>
</comment>
<dbReference type="Gene3D" id="3.40.50.800">
    <property type="entry name" value="Anticodon-binding domain"/>
    <property type="match status" value="1"/>
</dbReference>
<feature type="binding site" evidence="11">
    <location>
        <position position="126"/>
    </location>
    <ligand>
        <name>L-histidine</name>
        <dbReference type="ChEBI" id="CHEBI:57595"/>
    </ligand>
</feature>
<evidence type="ECO:0000313" key="14">
    <source>
        <dbReference type="Proteomes" id="UP001155128"/>
    </source>
</evidence>
<evidence type="ECO:0000256" key="1">
    <source>
        <dbReference type="ARBA" id="ARBA00008226"/>
    </source>
</evidence>
<keyword evidence="14" id="KW-1185">Reference proteome</keyword>
<evidence type="ECO:0000256" key="5">
    <source>
        <dbReference type="ARBA" id="ARBA00022741"/>
    </source>
</evidence>
<evidence type="ECO:0000256" key="8">
    <source>
        <dbReference type="ARBA" id="ARBA00023146"/>
    </source>
</evidence>
<keyword evidence="6 10" id="KW-0067">ATP-binding</keyword>
<feature type="binding site" evidence="11">
    <location>
        <position position="130"/>
    </location>
    <ligand>
        <name>L-histidine</name>
        <dbReference type="ChEBI" id="CHEBI:57595"/>
    </ligand>
</feature>
<dbReference type="GO" id="GO:0005524">
    <property type="term" value="F:ATP binding"/>
    <property type="evidence" value="ECO:0007669"/>
    <property type="project" value="UniProtKB-UniRule"/>
</dbReference>
<proteinExistence type="inferred from homology"/>
<evidence type="ECO:0000256" key="2">
    <source>
        <dbReference type="ARBA" id="ARBA00011738"/>
    </source>
</evidence>
<accession>A0A9X2J2W4</accession>
<evidence type="ECO:0000259" key="12">
    <source>
        <dbReference type="PROSITE" id="PS50862"/>
    </source>
</evidence>
<comment type="similarity">
    <text evidence="1 10">Belongs to the class-II aminoacyl-tRNA synthetase family.</text>
</comment>
<dbReference type="Pfam" id="PF13393">
    <property type="entry name" value="tRNA-synt_His"/>
    <property type="match status" value="1"/>
</dbReference>
<evidence type="ECO:0000256" key="3">
    <source>
        <dbReference type="ARBA" id="ARBA00022490"/>
    </source>
</evidence>
<feature type="binding site" evidence="11">
    <location>
        <begin position="82"/>
        <end position="84"/>
    </location>
    <ligand>
        <name>L-histidine</name>
        <dbReference type="ChEBI" id="CHEBI:57595"/>
    </ligand>
</feature>
<dbReference type="Proteomes" id="UP001155128">
    <property type="component" value="Unassembled WGS sequence"/>
</dbReference>
<name>A0A9X2J2W4_9SPHN</name>
<dbReference type="InterPro" id="IPR015807">
    <property type="entry name" value="His-tRNA-ligase"/>
</dbReference>
<dbReference type="InterPro" id="IPR004154">
    <property type="entry name" value="Anticodon-bd"/>
</dbReference>
<dbReference type="CDD" id="cd00773">
    <property type="entry name" value="HisRS-like_core"/>
    <property type="match status" value="1"/>
</dbReference>
<evidence type="ECO:0000256" key="9">
    <source>
        <dbReference type="ARBA" id="ARBA00047639"/>
    </source>
</evidence>
<keyword evidence="5 10" id="KW-0547">Nucleotide-binding</keyword>
<evidence type="ECO:0000313" key="13">
    <source>
        <dbReference type="EMBL" id="MCM8558189.1"/>
    </source>
</evidence>
<dbReference type="NCBIfam" id="TIGR00442">
    <property type="entry name" value="hisS"/>
    <property type="match status" value="1"/>
</dbReference>
<protein>
    <recommendedName>
        <fullName evidence="10">Histidine--tRNA ligase</fullName>
        <ecNumber evidence="10">6.1.1.21</ecNumber>
    </recommendedName>
    <alternativeName>
        <fullName evidence="10">Histidyl-tRNA synthetase</fullName>
        <shortName evidence="10">HisRS</shortName>
    </alternativeName>
</protein>
<dbReference type="PROSITE" id="PS50862">
    <property type="entry name" value="AA_TRNA_LIGASE_II"/>
    <property type="match status" value="1"/>
</dbReference>
<evidence type="ECO:0000256" key="7">
    <source>
        <dbReference type="ARBA" id="ARBA00022917"/>
    </source>
</evidence>
<dbReference type="Gene3D" id="3.30.930.10">
    <property type="entry name" value="Bira Bifunctional Protein, Domain 2"/>
    <property type="match status" value="1"/>
</dbReference>
<dbReference type="SUPFAM" id="SSF52954">
    <property type="entry name" value="Class II aaRS ABD-related"/>
    <property type="match status" value="1"/>
</dbReference>
<dbReference type="InterPro" id="IPR006195">
    <property type="entry name" value="aa-tRNA-synth_II"/>
</dbReference>
<gene>
    <name evidence="10 13" type="primary">hisS</name>
    <name evidence="13" type="ORF">NDO55_10185</name>
</gene>
<dbReference type="PANTHER" id="PTHR43707:SF1">
    <property type="entry name" value="HISTIDINE--TRNA LIGASE, MITOCHONDRIAL-RELATED"/>
    <property type="match status" value="1"/>
</dbReference>
<keyword evidence="8 10" id="KW-0030">Aminoacyl-tRNA synthetase</keyword>
<dbReference type="EC" id="6.1.1.21" evidence="10"/>
<dbReference type="InterPro" id="IPR004516">
    <property type="entry name" value="HisRS/HisZ"/>
</dbReference>
<keyword evidence="7 10" id="KW-0648">Protein biosynthesis</keyword>
<feature type="binding site" evidence="11">
    <location>
        <begin position="259"/>
        <end position="260"/>
    </location>
    <ligand>
        <name>L-histidine</name>
        <dbReference type="ChEBI" id="CHEBI:57595"/>
    </ligand>
</feature>
<dbReference type="PANTHER" id="PTHR43707">
    <property type="entry name" value="HISTIDYL-TRNA SYNTHETASE"/>
    <property type="match status" value="1"/>
</dbReference>
<comment type="subunit">
    <text evidence="2 10">Homodimer.</text>
</comment>
<feature type="binding site" evidence="11">
    <location>
        <position position="255"/>
    </location>
    <ligand>
        <name>L-histidine</name>
        <dbReference type="ChEBI" id="CHEBI:57595"/>
    </ligand>
</feature>
<dbReference type="InterPro" id="IPR036621">
    <property type="entry name" value="Anticodon-bd_dom_sf"/>
</dbReference>
<dbReference type="GO" id="GO:0005737">
    <property type="term" value="C:cytoplasm"/>
    <property type="evidence" value="ECO:0007669"/>
    <property type="project" value="UniProtKB-SubCell"/>
</dbReference>
<dbReference type="AlphaFoldDB" id="A0A9X2J2W4"/>
<dbReference type="Pfam" id="PF03129">
    <property type="entry name" value="HGTP_anticodon"/>
    <property type="match status" value="1"/>
</dbReference>
<keyword evidence="3 10" id="KW-0963">Cytoplasm</keyword>
<feature type="domain" description="Aminoacyl-transfer RNA synthetases class-II family profile" evidence="12">
    <location>
        <begin position="1"/>
        <end position="326"/>
    </location>
</feature>
<comment type="subcellular location">
    <subcellularLocation>
        <location evidence="10">Cytoplasm</location>
    </subcellularLocation>
</comment>
<dbReference type="EMBL" id="JAMSHT010000001">
    <property type="protein sequence ID" value="MCM8558189.1"/>
    <property type="molecule type" value="Genomic_DNA"/>
</dbReference>
<evidence type="ECO:0000256" key="10">
    <source>
        <dbReference type="HAMAP-Rule" id="MF_00127"/>
    </source>
</evidence>
<keyword evidence="4 10" id="KW-0436">Ligase</keyword>
<dbReference type="GO" id="GO:0004821">
    <property type="term" value="F:histidine-tRNA ligase activity"/>
    <property type="evidence" value="ECO:0007669"/>
    <property type="project" value="UniProtKB-UniRule"/>
</dbReference>
<organism evidence="13 14">
    <name type="scientific">Sphingomicrobium sediminis</name>
    <dbReference type="NCBI Taxonomy" id="2950949"/>
    <lineage>
        <taxon>Bacteria</taxon>
        <taxon>Pseudomonadati</taxon>
        <taxon>Pseudomonadota</taxon>
        <taxon>Alphaproteobacteria</taxon>
        <taxon>Sphingomonadales</taxon>
        <taxon>Sphingomonadaceae</taxon>
        <taxon>Sphingomicrobium</taxon>
    </lineage>
</organism>
<evidence type="ECO:0000256" key="6">
    <source>
        <dbReference type="ARBA" id="ARBA00022840"/>
    </source>
</evidence>
<dbReference type="SUPFAM" id="SSF55681">
    <property type="entry name" value="Class II aaRS and biotin synthetases"/>
    <property type="match status" value="1"/>
</dbReference>
<dbReference type="InterPro" id="IPR045864">
    <property type="entry name" value="aa-tRNA-synth_II/BPL/LPL"/>
</dbReference>